<evidence type="ECO:0000256" key="3">
    <source>
        <dbReference type="ARBA" id="ARBA00022921"/>
    </source>
</evidence>
<dbReference type="KEGG" id="vg:30522844"/>
<evidence type="ECO:0000256" key="5">
    <source>
        <dbReference type="SAM" id="Phobius"/>
    </source>
</evidence>
<dbReference type="GO" id="GO:0019013">
    <property type="term" value="C:viral nucleocapsid"/>
    <property type="evidence" value="ECO:0007669"/>
    <property type="project" value="InterPro"/>
</dbReference>
<keyword evidence="7" id="KW-1185">Reference proteome</keyword>
<evidence type="ECO:0000256" key="1">
    <source>
        <dbReference type="ARBA" id="ARBA00004328"/>
    </source>
</evidence>
<dbReference type="Proteomes" id="UP000201862">
    <property type="component" value="Segment"/>
</dbReference>
<keyword evidence="5" id="KW-0472">Membrane</keyword>
<dbReference type="Pfam" id="PF05829">
    <property type="entry name" value="Adeno_PX"/>
    <property type="match status" value="1"/>
</dbReference>
<keyword evidence="3" id="KW-0426">Late protein</keyword>
<dbReference type="GeneID" id="30522844"/>
<organism evidence="6">
    <name type="scientific">simian adenovirus 55</name>
    <dbReference type="NCBI Taxonomy" id="2848082"/>
    <lineage>
        <taxon>Viruses</taxon>
        <taxon>Varidnaviria</taxon>
        <taxon>Bamfordvirae</taxon>
        <taxon>Preplasmiviricota</taxon>
        <taxon>Polisuviricotina</taxon>
        <taxon>Pharingeaviricetes</taxon>
        <taxon>Rowavirales</taxon>
        <taxon>Adenoviridae</taxon>
        <taxon>Mastadenovirus</taxon>
        <taxon>Mastadenovirus flavi</taxon>
        <taxon>Simian mastadenovirus I</taxon>
    </lineage>
</organism>
<sequence length="83" mass="9100">MTPPLQMGKLTCRLRMPVLGYRGRSRRRRTLGGSGLMPCRRRRRAVHRRLKGGFLPALIPIIAAAIGAIPGIASVAVQASQKR</sequence>
<dbReference type="RefSeq" id="YP_009328909.1">
    <property type="nucleotide sequence ID" value="NC_032105.1"/>
</dbReference>
<dbReference type="EMBL" id="KX505867">
    <property type="protein sequence ID" value="APG53802.1"/>
    <property type="molecule type" value="Genomic_DNA"/>
</dbReference>
<reference evidence="6" key="1">
    <citation type="journal article" date="2016" name="Virol. J.">
        <title>Isolation and characterization of adenoviruses infecting endangered golden snub-nosed monkeys (Rhinopithecus roxellana).</title>
        <authorList>
            <person name="Tan B."/>
            <person name="Wu L.J."/>
            <person name="Yang X.L."/>
            <person name="Li B."/>
            <person name="Zhang W."/>
            <person name="Lei Y.S."/>
            <person name="Li Y."/>
            <person name="Yang G.X."/>
            <person name="Chen J."/>
            <person name="Chen G."/>
            <person name="Wang H.Z."/>
            <person name="Shi Z.L."/>
        </authorList>
    </citation>
    <scope>NUCLEOTIDE SEQUENCE [LARGE SCALE GENOMIC DNA]</scope>
    <source>
        <strain evidence="6">WIV19</strain>
    </source>
</reference>
<feature type="transmembrane region" description="Helical" evidence="5">
    <location>
        <begin position="50"/>
        <end position="73"/>
    </location>
</feature>
<keyword evidence="5" id="KW-1133">Transmembrane helix</keyword>
<evidence type="ECO:0000256" key="4">
    <source>
        <dbReference type="ARBA" id="ARBA00023125"/>
    </source>
</evidence>
<dbReference type="InterPro" id="IPR008393">
    <property type="entry name" value="Adenovirus_late_L2_mu_core"/>
</dbReference>
<comment type="subcellular location">
    <subcellularLocation>
        <location evidence="1">Virion</location>
    </subcellularLocation>
</comment>
<keyword evidence="2" id="KW-0946">Virion</keyword>
<evidence type="ECO:0000313" key="7">
    <source>
        <dbReference type="Proteomes" id="UP000201862"/>
    </source>
</evidence>
<evidence type="ECO:0000256" key="2">
    <source>
        <dbReference type="ARBA" id="ARBA00022844"/>
    </source>
</evidence>
<proteinExistence type="predicted"/>
<name>A0A1L3INX9_9ADEN</name>
<evidence type="ECO:0000313" key="6">
    <source>
        <dbReference type="EMBL" id="APG53802.1"/>
    </source>
</evidence>
<accession>A0A1L3INX9</accession>
<protein>
    <submittedName>
        <fullName evidence="6">PX</fullName>
    </submittedName>
</protein>
<keyword evidence="4" id="KW-0238">DNA-binding</keyword>
<dbReference type="GO" id="GO:0003677">
    <property type="term" value="F:DNA binding"/>
    <property type="evidence" value="ECO:0007669"/>
    <property type="project" value="UniProtKB-KW"/>
</dbReference>
<keyword evidence="5" id="KW-0812">Transmembrane</keyword>